<dbReference type="Proteomes" id="UP001196413">
    <property type="component" value="Unassembled WGS sequence"/>
</dbReference>
<evidence type="ECO:0000313" key="2">
    <source>
        <dbReference type="Proteomes" id="UP001196413"/>
    </source>
</evidence>
<dbReference type="EMBL" id="JAHQIW010005650">
    <property type="protein sequence ID" value="KAJ1366725.1"/>
    <property type="molecule type" value="Genomic_DNA"/>
</dbReference>
<name>A0AAD5WDT8_PARTN</name>
<keyword evidence="2" id="KW-1185">Reference proteome</keyword>
<protein>
    <submittedName>
        <fullName evidence="1">Uncharacterized protein</fullName>
    </submittedName>
</protein>
<evidence type="ECO:0000313" key="1">
    <source>
        <dbReference type="EMBL" id="KAJ1366725.1"/>
    </source>
</evidence>
<dbReference type="AlphaFoldDB" id="A0AAD5WDT8"/>
<reference evidence="1" key="1">
    <citation type="submission" date="2021-06" db="EMBL/GenBank/DDBJ databases">
        <title>Parelaphostrongylus tenuis whole genome reference sequence.</title>
        <authorList>
            <person name="Garwood T.J."/>
            <person name="Larsen P.A."/>
            <person name="Fountain-Jones N.M."/>
            <person name="Garbe J.R."/>
            <person name="Macchietto M.G."/>
            <person name="Kania S.A."/>
            <person name="Gerhold R.W."/>
            <person name="Richards J.E."/>
            <person name="Wolf T.M."/>
        </authorList>
    </citation>
    <scope>NUCLEOTIDE SEQUENCE</scope>
    <source>
        <strain evidence="1">MNPRO001-30</strain>
        <tissue evidence="1">Meninges</tissue>
    </source>
</reference>
<accession>A0AAD5WDT8</accession>
<gene>
    <name evidence="1" type="ORF">KIN20_027479</name>
</gene>
<organism evidence="1 2">
    <name type="scientific">Parelaphostrongylus tenuis</name>
    <name type="common">Meningeal worm</name>
    <dbReference type="NCBI Taxonomy" id="148309"/>
    <lineage>
        <taxon>Eukaryota</taxon>
        <taxon>Metazoa</taxon>
        <taxon>Ecdysozoa</taxon>
        <taxon>Nematoda</taxon>
        <taxon>Chromadorea</taxon>
        <taxon>Rhabditida</taxon>
        <taxon>Rhabditina</taxon>
        <taxon>Rhabditomorpha</taxon>
        <taxon>Strongyloidea</taxon>
        <taxon>Metastrongylidae</taxon>
        <taxon>Parelaphostrongylus</taxon>
    </lineage>
</organism>
<comment type="caution">
    <text evidence="1">The sequence shown here is derived from an EMBL/GenBank/DDBJ whole genome shotgun (WGS) entry which is preliminary data.</text>
</comment>
<proteinExistence type="predicted"/>
<sequence>MNRQRRYSGTTLVTSSCCMFVDRSPCQRIMYLRENEKERGRAGRERESFAAFAQRIEYKTKDKTVGVDLSVMDALCTRLPTHSSNA</sequence>
<dbReference type="PROSITE" id="PS51257">
    <property type="entry name" value="PROKAR_LIPOPROTEIN"/>
    <property type="match status" value="1"/>
</dbReference>